<evidence type="ECO:0000313" key="1">
    <source>
        <dbReference type="EMBL" id="GIY71751.1"/>
    </source>
</evidence>
<reference evidence="1 2" key="1">
    <citation type="submission" date="2021-06" db="EMBL/GenBank/DDBJ databases">
        <title>Caerostris extrusa draft genome.</title>
        <authorList>
            <person name="Kono N."/>
            <person name="Arakawa K."/>
        </authorList>
    </citation>
    <scope>NUCLEOTIDE SEQUENCE [LARGE SCALE GENOMIC DNA]</scope>
</reference>
<comment type="caution">
    <text evidence="1">The sequence shown here is derived from an EMBL/GenBank/DDBJ whole genome shotgun (WGS) entry which is preliminary data.</text>
</comment>
<keyword evidence="2" id="KW-1185">Reference proteome</keyword>
<name>A0AAV4VMT6_CAEEX</name>
<dbReference type="AlphaFoldDB" id="A0AAV4VMT6"/>
<organism evidence="1 2">
    <name type="scientific">Caerostris extrusa</name>
    <name type="common">Bark spider</name>
    <name type="synonym">Caerostris bankana</name>
    <dbReference type="NCBI Taxonomy" id="172846"/>
    <lineage>
        <taxon>Eukaryota</taxon>
        <taxon>Metazoa</taxon>
        <taxon>Ecdysozoa</taxon>
        <taxon>Arthropoda</taxon>
        <taxon>Chelicerata</taxon>
        <taxon>Arachnida</taxon>
        <taxon>Araneae</taxon>
        <taxon>Araneomorphae</taxon>
        <taxon>Entelegynae</taxon>
        <taxon>Araneoidea</taxon>
        <taxon>Araneidae</taxon>
        <taxon>Caerostris</taxon>
    </lineage>
</organism>
<evidence type="ECO:0000313" key="2">
    <source>
        <dbReference type="Proteomes" id="UP001054945"/>
    </source>
</evidence>
<dbReference type="EMBL" id="BPLR01014853">
    <property type="protein sequence ID" value="GIY71751.1"/>
    <property type="molecule type" value="Genomic_DNA"/>
</dbReference>
<protein>
    <submittedName>
        <fullName evidence="1">Uncharacterized protein</fullName>
    </submittedName>
</protein>
<dbReference type="Proteomes" id="UP001054945">
    <property type="component" value="Unassembled WGS sequence"/>
</dbReference>
<sequence length="89" mass="9333">MGNRCSNCFVGSISFDVCPVGAVKEYMISVFNGWTAGAGGTSIKELALIACNGTMTSDDLVQEEASRVLLGLTLSKISKTSLPLAELDQ</sequence>
<accession>A0AAV4VMT6</accession>
<proteinExistence type="predicted"/>
<gene>
    <name evidence="1" type="ORF">CEXT_614601</name>
</gene>